<dbReference type="SUPFAM" id="SSF52540">
    <property type="entry name" value="P-loop containing nucleoside triphosphate hydrolases"/>
    <property type="match status" value="2"/>
</dbReference>
<reference evidence="3" key="1">
    <citation type="submission" date="2025-08" db="UniProtKB">
        <authorList>
            <consortium name="RefSeq"/>
        </authorList>
    </citation>
    <scope>IDENTIFICATION</scope>
    <source>
        <tissue evidence="3">Whole organism</tissue>
    </source>
</reference>
<sequence length="607" mass="69521">MTAPVAAPKSASNFQELETYLRNDHGHGKIVQCLRKLLNVVCSDKGPEDTYRAYLERHHGSTLELVLKKKWRLPHEDLDSKTPENMDITLLYALFKILVEVKNDFRKTTKFMKKLTAVRKVGNDLLHLKISMKDLKLYDEVAPKMAELLDEAKKLYPSSITEIISIGKEIQHDIKCGFSPGGRDLAYNCYWVATKGRQIVNQRFQEYAKEDLLFDAGCVERLAVFHQLEVTSEEEEKNELTLEQLFVSLKERIAIVSGVVGAGKTTLLMYLMLQFSGPQSAIPNHLQCFEIVVFIQCRDRYNKNLKEVVEEHFGALCADMTAEDILLTLQQLRVLFLIDGFDELNEVSSAVLHELLDKTWHQGSRILITTCPQAVEDLKNLLRNKCKVSEEYKILQISELRKQLDFIEKYGLYLTKSSDAALAMRERFSSLNPKLQSLFTQPILLLYFCSIYKETPEKIDHWRSLNDLSMDRFELQKIVMKRKLSDKGVNDPDLLIDKILRVIGKWALEFLACNHVTFTCADILILKEPCSDKIKAHTSVVEVGTEVFLNIMLVVEKSPSGTRDTTYSFPHKSVQETVAANYVVRKMMLTEDTLQEILGVEPTKNAR</sequence>
<evidence type="ECO:0000259" key="1">
    <source>
        <dbReference type="PROSITE" id="PS50837"/>
    </source>
</evidence>
<dbReference type="PANTHER" id="PTHR46312">
    <property type="entry name" value="NACHT DOMAIN-CONTAINING PROTEIN"/>
    <property type="match status" value="1"/>
</dbReference>
<accession>A0A8B7PJU4</accession>
<protein>
    <submittedName>
        <fullName evidence="3">NLR family CARD domain-containing protein 4-like</fullName>
    </submittedName>
</protein>
<feature type="domain" description="NACHT" evidence="1">
    <location>
        <begin position="252"/>
        <end position="374"/>
    </location>
</feature>
<dbReference type="Pfam" id="PF05729">
    <property type="entry name" value="NACHT"/>
    <property type="match status" value="1"/>
</dbReference>
<dbReference type="AlphaFoldDB" id="A0A8B7PJU4"/>
<proteinExistence type="predicted"/>
<dbReference type="KEGG" id="hazt:108681866"/>
<dbReference type="InterPro" id="IPR027417">
    <property type="entry name" value="P-loop_NTPase"/>
</dbReference>
<keyword evidence="2" id="KW-1185">Reference proteome</keyword>
<dbReference type="PROSITE" id="PS50837">
    <property type="entry name" value="NACHT"/>
    <property type="match status" value="1"/>
</dbReference>
<dbReference type="OrthoDB" id="5985050at2759"/>
<gene>
    <name evidence="3" type="primary">LOC108681866</name>
</gene>
<evidence type="ECO:0000313" key="3">
    <source>
        <dbReference type="RefSeq" id="XP_018026429.1"/>
    </source>
</evidence>
<dbReference type="Proteomes" id="UP000694843">
    <property type="component" value="Unplaced"/>
</dbReference>
<dbReference type="PANTHER" id="PTHR46312:SF2">
    <property type="entry name" value="NUCLEOTIDE-BINDING OLIGOMERIZATION DOMAIN-CONTAINING PROTEIN 2-LIKE"/>
    <property type="match status" value="1"/>
</dbReference>
<dbReference type="RefSeq" id="XP_018026429.1">
    <property type="nucleotide sequence ID" value="XM_018170940.2"/>
</dbReference>
<dbReference type="GeneID" id="108681866"/>
<organism evidence="2 3">
    <name type="scientific">Hyalella azteca</name>
    <name type="common">Amphipod</name>
    <dbReference type="NCBI Taxonomy" id="294128"/>
    <lineage>
        <taxon>Eukaryota</taxon>
        <taxon>Metazoa</taxon>
        <taxon>Ecdysozoa</taxon>
        <taxon>Arthropoda</taxon>
        <taxon>Crustacea</taxon>
        <taxon>Multicrustacea</taxon>
        <taxon>Malacostraca</taxon>
        <taxon>Eumalacostraca</taxon>
        <taxon>Peracarida</taxon>
        <taxon>Amphipoda</taxon>
        <taxon>Senticaudata</taxon>
        <taxon>Talitrida</taxon>
        <taxon>Talitroidea</taxon>
        <taxon>Hyalellidae</taxon>
        <taxon>Hyalella</taxon>
    </lineage>
</organism>
<dbReference type="InterPro" id="IPR007111">
    <property type="entry name" value="NACHT_NTPase"/>
</dbReference>
<dbReference type="Gene3D" id="3.40.50.300">
    <property type="entry name" value="P-loop containing nucleotide triphosphate hydrolases"/>
    <property type="match status" value="1"/>
</dbReference>
<evidence type="ECO:0000313" key="2">
    <source>
        <dbReference type="Proteomes" id="UP000694843"/>
    </source>
</evidence>
<name>A0A8B7PJU4_HYAAZ</name>